<gene>
    <name evidence="4" type="ORF">VaNZ11_008155</name>
</gene>
<feature type="domain" description="Pherophorin" evidence="3">
    <location>
        <begin position="50"/>
        <end position="205"/>
    </location>
</feature>
<feature type="region of interest" description="Disordered" evidence="1">
    <location>
        <begin position="222"/>
        <end position="253"/>
    </location>
</feature>
<dbReference type="Proteomes" id="UP001165090">
    <property type="component" value="Unassembled WGS sequence"/>
</dbReference>
<evidence type="ECO:0000256" key="1">
    <source>
        <dbReference type="SAM" id="MobiDB-lite"/>
    </source>
</evidence>
<feature type="signal peptide" evidence="2">
    <location>
        <begin position="1"/>
        <end position="17"/>
    </location>
</feature>
<feature type="non-terminal residue" evidence="4">
    <location>
        <position position="253"/>
    </location>
</feature>
<organism evidence="4 5">
    <name type="scientific">Volvox africanus</name>
    <dbReference type="NCBI Taxonomy" id="51714"/>
    <lineage>
        <taxon>Eukaryota</taxon>
        <taxon>Viridiplantae</taxon>
        <taxon>Chlorophyta</taxon>
        <taxon>core chlorophytes</taxon>
        <taxon>Chlorophyceae</taxon>
        <taxon>CS clade</taxon>
        <taxon>Chlamydomonadales</taxon>
        <taxon>Volvocaceae</taxon>
        <taxon>Volvox</taxon>
    </lineage>
</organism>
<evidence type="ECO:0000259" key="3">
    <source>
        <dbReference type="Pfam" id="PF12499"/>
    </source>
</evidence>
<feature type="chain" id="PRO_5046929180" description="Pherophorin domain-containing protein" evidence="2">
    <location>
        <begin position="18"/>
        <end position="253"/>
    </location>
</feature>
<dbReference type="InterPro" id="IPR024616">
    <property type="entry name" value="Pherophorin"/>
</dbReference>
<keyword evidence="5" id="KW-1185">Reference proteome</keyword>
<evidence type="ECO:0000313" key="5">
    <source>
        <dbReference type="Proteomes" id="UP001165090"/>
    </source>
</evidence>
<protein>
    <recommendedName>
        <fullName evidence="3">Pherophorin domain-containing protein</fullName>
    </recommendedName>
</protein>
<dbReference type="Pfam" id="PF12499">
    <property type="entry name" value="DUF3707"/>
    <property type="match status" value="1"/>
</dbReference>
<keyword evidence="2" id="KW-0732">Signal</keyword>
<reference evidence="4 5" key="1">
    <citation type="journal article" date="2023" name="IScience">
        <title>Expanded male sex-determining region conserved during the evolution of homothallism in the green alga Volvox.</title>
        <authorList>
            <person name="Yamamoto K."/>
            <person name="Matsuzaki R."/>
            <person name="Mahakham W."/>
            <person name="Heman W."/>
            <person name="Sekimoto H."/>
            <person name="Kawachi M."/>
            <person name="Minakuchi Y."/>
            <person name="Toyoda A."/>
            <person name="Nozaki H."/>
        </authorList>
    </citation>
    <scope>NUCLEOTIDE SEQUENCE [LARGE SCALE GENOMIC DNA]</scope>
    <source>
        <strain evidence="4 5">NIES-4468</strain>
    </source>
</reference>
<dbReference type="EMBL" id="BSDZ01000021">
    <property type="protein sequence ID" value="GLI64756.1"/>
    <property type="molecule type" value="Genomic_DNA"/>
</dbReference>
<accession>A0ABQ5S4H4</accession>
<evidence type="ECO:0000256" key="2">
    <source>
        <dbReference type="SAM" id="SignalP"/>
    </source>
</evidence>
<sequence length="253" mass="26627">MFRILLILSAALAVARAEGDEYGFYMAKEETAGNDYDITSVEQTGSIPIFPYHMCAFRAGSAGAYSFLPQVKDLGGGKFCFTIQVQTGCSSSCCSAGLHKIEFNVSSSCLVQPAPEIKATINNIYTRISPSLDRPLNGRNGSAILRLTQLGLTTVTAADAEVCIILKASRGQGCTTLEQLCVPQPGEPIGSCFVAMFDITRTCCPTSMTYPTTVSGLNIPAVPLPPSPPPPSPIPPSPPPPMPPPPSPPPPVP</sequence>
<name>A0ABQ5S4H4_9CHLO</name>
<comment type="caution">
    <text evidence="4">The sequence shown here is derived from an EMBL/GenBank/DDBJ whole genome shotgun (WGS) entry which is preliminary data.</text>
</comment>
<proteinExistence type="predicted"/>
<evidence type="ECO:0000313" key="4">
    <source>
        <dbReference type="EMBL" id="GLI64756.1"/>
    </source>
</evidence>